<dbReference type="AlphaFoldDB" id="A0A327Q175"/>
<keyword evidence="1" id="KW-0472">Membrane</keyword>
<sequence length="99" mass="10996">MKWINNAQKVTDPGPITQWVDKISTNQATGKRKTFSGFSELFNTSGLLICCSMGVAMLFCGLWMIKGAQFFGHLYIGGFFISIAILIMVIAIYVHLKSK</sequence>
<gene>
    <name evidence="2" type="ORF">LX64_05194</name>
</gene>
<comment type="caution">
    <text evidence="2">The sequence shown here is derived from an EMBL/GenBank/DDBJ whole genome shotgun (WGS) entry which is preliminary data.</text>
</comment>
<keyword evidence="1" id="KW-1133">Transmembrane helix</keyword>
<keyword evidence="3" id="KW-1185">Reference proteome</keyword>
<name>A0A327Q175_9BACT</name>
<accession>A0A327Q175</accession>
<dbReference type="RefSeq" id="WP_111600562.1">
    <property type="nucleotide sequence ID" value="NZ_QLLL01000020.1"/>
</dbReference>
<dbReference type="EMBL" id="QLLL01000020">
    <property type="protein sequence ID" value="RAI96972.1"/>
    <property type="molecule type" value="Genomic_DNA"/>
</dbReference>
<feature type="transmembrane region" description="Helical" evidence="1">
    <location>
        <begin position="41"/>
        <end position="65"/>
    </location>
</feature>
<evidence type="ECO:0000256" key="1">
    <source>
        <dbReference type="SAM" id="Phobius"/>
    </source>
</evidence>
<reference evidence="2 3" key="1">
    <citation type="submission" date="2018-06" db="EMBL/GenBank/DDBJ databases">
        <title>Genomic Encyclopedia of Archaeal and Bacterial Type Strains, Phase II (KMG-II): from individual species to whole genera.</title>
        <authorList>
            <person name="Goeker M."/>
        </authorList>
    </citation>
    <scope>NUCLEOTIDE SEQUENCE [LARGE SCALE GENOMIC DNA]</scope>
    <source>
        <strain evidence="2 3">DSM 23857</strain>
    </source>
</reference>
<organism evidence="2 3">
    <name type="scientific">Chitinophaga skermanii</name>
    <dbReference type="NCBI Taxonomy" id="331697"/>
    <lineage>
        <taxon>Bacteria</taxon>
        <taxon>Pseudomonadati</taxon>
        <taxon>Bacteroidota</taxon>
        <taxon>Chitinophagia</taxon>
        <taxon>Chitinophagales</taxon>
        <taxon>Chitinophagaceae</taxon>
        <taxon>Chitinophaga</taxon>
    </lineage>
</organism>
<dbReference type="Proteomes" id="UP000249547">
    <property type="component" value="Unassembled WGS sequence"/>
</dbReference>
<proteinExistence type="predicted"/>
<protein>
    <submittedName>
        <fullName evidence="2">Uncharacterized protein</fullName>
    </submittedName>
</protein>
<keyword evidence="1" id="KW-0812">Transmembrane</keyword>
<feature type="transmembrane region" description="Helical" evidence="1">
    <location>
        <begin position="71"/>
        <end position="96"/>
    </location>
</feature>
<evidence type="ECO:0000313" key="2">
    <source>
        <dbReference type="EMBL" id="RAI96972.1"/>
    </source>
</evidence>
<evidence type="ECO:0000313" key="3">
    <source>
        <dbReference type="Proteomes" id="UP000249547"/>
    </source>
</evidence>